<evidence type="ECO:0000313" key="5">
    <source>
        <dbReference type="Proteomes" id="UP000673383"/>
    </source>
</evidence>
<feature type="domain" description="DUF3616" evidence="3">
    <location>
        <begin position="126"/>
        <end position="246"/>
    </location>
</feature>
<keyword evidence="2" id="KW-0732">Signal</keyword>
<comment type="caution">
    <text evidence="4">The sequence shown here is derived from an EMBL/GenBank/DDBJ whole genome shotgun (WGS) entry which is preliminary data.</text>
</comment>
<dbReference type="EMBL" id="JAFICZ010000001">
    <property type="protein sequence ID" value="MBP1290405.1"/>
    <property type="molecule type" value="Genomic_DNA"/>
</dbReference>
<evidence type="ECO:0000256" key="2">
    <source>
        <dbReference type="SAM" id="SignalP"/>
    </source>
</evidence>
<evidence type="ECO:0000256" key="1">
    <source>
        <dbReference type="SAM" id="MobiDB-lite"/>
    </source>
</evidence>
<feature type="region of interest" description="Disordered" evidence="1">
    <location>
        <begin position="309"/>
        <end position="359"/>
    </location>
</feature>
<proteinExistence type="predicted"/>
<feature type="region of interest" description="Disordered" evidence="1">
    <location>
        <begin position="268"/>
        <end position="290"/>
    </location>
</feature>
<sequence length="465" mass="49747">MSKIIRRNALAALAVIATVVPFSLRATSVRSSALQVAVPLTDDKGKPSNDISGISCLEPQGGKRTCVVIDDQGRLAQVATVEASTLTGQAKIRLIGKAHAPVDIAGTEPGIDPKVVKCSAGKDDFKDLDGEAVALDDKFFYVVGSHGCSRNSNKFRTSSFILARVPIDVVRTASGAPNNVDTIGPKSTSYRLSEALLASPTLKDHYALDLMTKNGLNIEGLAVAGGKLYVGLRAPVIGKKAYLVAVDRDWLFDASRPVAQADIREIDLDLGGPRDPRSRRHGGRPASRPRWSSAIGRLFLRLVRRGASEQDGDADRRTRRCTRRRKGGSVANLGASSDHARSSGSLRQREGWGTPKVPDRLEMMIGGEQPFIPEEGGSNADGFEYHSRVGLDDGFAENTGYAAVDVMHDKSRRSDVAGDLFEKTFDRDRVRGVATIPAHTVLLLESLKSGFIGIAGCDGDAHAAV</sequence>
<organism evidence="4 5">
    <name type="scientific">Bradyrhizobium elkanii</name>
    <dbReference type="NCBI Taxonomy" id="29448"/>
    <lineage>
        <taxon>Bacteria</taxon>
        <taxon>Pseudomonadati</taxon>
        <taxon>Pseudomonadota</taxon>
        <taxon>Alphaproteobacteria</taxon>
        <taxon>Hyphomicrobiales</taxon>
        <taxon>Nitrobacteraceae</taxon>
        <taxon>Bradyrhizobium</taxon>
    </lineage>
</organism>
<dbReference type="Pfam" id="PF12275">
    <property type="entry name" value="DUF3616"/>
    <property type="match status" value="1"/>
</dbReference>
<feature type="signal peptide" evidence="2">
    <location>
        <begin position="1"/>
        <end position="26"/>
    </location>
</feature>
<evidence type="ECO:0000259" key="3">
    <source>
        <dbReference type="Pfam" id="PF12275"/>
    </source>
</evidence>
<feature type="chain" id="PRO_5034906467" description="DUF3616 domain-containing protein" evidence="2">
    <location>
        <begin position="27"/>
        <end position="465"/>
    </location>
</feature>
<reference evidence="4" key="1">
    <citation type="submission" date="2021-02" db="EMBL/GenBank/DDBJ databases">
        <title>Genomic Encyclopedia of Type Strains, Phase IV (KMG-V): Genome sequencing to study the core and pangenomes of soil and plant-associated prokaryotes.</title>
        <authorList>
            <person name="Whitman W."/>
        </authorList>
    </citation>
    <scope>NUCLEOTIDE SEQUENCE</scope>
    <source>
        <strain evidence="4">USDA 406</strain>
    </source>
</reference>
<protein>
    <recommendedName>
        <fullName evidence="3">DUF3616 domain-containing protein</fullName>
    </recommendedName>
</protein>
<feature type="compositionally biased region" description="Basic residues" evidence="1">
    <location>
        <begin position="317"/>
        <end position="327"/>
    </location>
</feature>
<dbReference type="AlphaFoldDB" id="A0A8I2BWY2"/>
<dbReference type="Proteomes" id="UP000673383">
    <property type="component" value="Unassembled WGS sequence"/>
</dbReference>
<dbReference type="InterPro" id="IPR022060">
    <property type="entry name" value="DUF3616"/>
</dbReference>
<accession>A0A8I2BWY2</accession>
<name>A0A8I2BWY2_BRAEL</name>
<gene>
    <name evidence="4" type="ORF">JOH49_000158</name>
</gene>
<evidence type="ECO:0000313" key="4">
    <source>
        <dbReference type="EMBL" id="MBP1290405.1"/>
    </source>
</evidence>